<dbReference type="PRINTS" id="PR00463">
    <property type="entry name" value="EP450I"/>
</dbReference>
<dbReference type="GO" id="GO:0005506">
    <property type="term" value="F:iron ion binding"/>
    <property type="evidence" value="ECO:0007669"/>
    <property type="project" value="InterPro"/>
</dbReference>
<evidence type="ECO:0000256" key="6">
    <source>
        <dbReference type="ARBA" id="ARBA00022617"/>
    </source>
</evidence>
<evidence type="ECO:0000313" key="16">
    <source>
        <dbReference type="Proteomes" id="UP000838878"/>
    </source>
</evidence>
<evidence type="ECO:0000256" key="10">
    <source>
        <dbReference type="ARBA" id="ARBA00023002"/>
    </source>
</evidence>
<comment type="cofactor">
    <cofactor evidence="1">
        <name>heme</name>
        <dbReference type="ChEBI" id="CHEBI:30413"/>
    </cofactor>
</comment>
<evidence type="ECO:0000256" key="14">
    <source>
        <dbReference type="SAM" id="SignalP"/>
    </source>
</evidence>
<evidence type="ECO:0000256" key="2">
    <source>
        <dbReference type="ARBA" id="ARBA00003690"/>
    </source>
</evidence>
<evidence type="ECO:0000256" key="11">
    <source>
        <dbReference type="ARBA" id="ARBA00023004"/>
    </source>
</evidence>
<dbReference type="InterPro" id="IPR002401">
    <property type="entry name" value="Cyt_P450_E_grp-I"/>
</dbReference>
<evidence type="ECO:0000256" key="9">
    <source>
        <dbReference type="ARBA" id="ARBA00022848"/>
    </source>
</evidence>
<gene>
    <name evidence="15" type="ORF">BINO364_LOCUS7246</name>
</gene>
<dbReference type="GO" id="GO:0004497">
    <property type="term" value="F:monooxygenase activity"/>
    <property type="evidence" value="ECO:0007669"/>
    <property type="project" value="UniProtKB-KW"/>
</dbReference>
<dbReference type="Gene3D" id="1.10.630.10">
    <property type="entry name" value="Cytochrome P450"/>
    <property type="match status" value="1"/>
</dbReference>
<evidence type="ECO:0008006" key="17">
    <source>
        <dbReference type="Google" id="ProtNLM"/>
    </source>
</evidence>
<keyword evidence="12" id="KW-0503">Monooxygenase</keyword>
<proteinExistence type="inferred from homology"/>
<accession>A0A8J9VKA1</accession>
<evidence type="ECO:0000256" key="8">
    <source>
        <dbReference type="ARBA" id="ARBA00022824"/>
    </source>
</evidence>
<evidence type="ECO:0000313" key="15">
    <source>
        <dbReference type="EMBL" id="CAH0721105.1"/>
    </source>
</evidence>
<comment type="similarity">
    <text evidence="5">Belongs to the cytochrome P450 family.</text>
</comment>
<evidence type="ECO:0000256" key="1">
    <source>
        <dbReference type="ARBA" id="ARBA00001971"/>
    </source>
</evidence>
<comment type="subcellular location">
    <subcellularLocation>
        <location evidence="4">Endoplasmic reticulum membrane</location>
        <topology evidence="4">Peripheral membrane protein</topology>
    </subcellularLocation>
    <subcellularLocation>
        <location evidence="3">Microsome membrane</location>
        <topology evidence="3">Peripheral membrane protein</topology>
    </subcellularLocation>
</comment>
<evidence type="ECO:0000256" key="4">
    <source>
        <dbReference type="ARBA" id="ARBA00004406"/>
    </source>
</evidence>
<keyword evidence="7" id="KW-0479">Metal-binding</keyword>
<keyword evidence="13" id="KW-0472">Membrane</keyword>
<feature type="non-terminal residue" evidence="15">
    <location>
        <position position="305"/>
    </location>
</feature>
<dbReference type="Proteomes" id="UP000838878">
    <property type="component" value="Chromosome 2"/>
</dbReference>
<dbReference type="AlphaFoldDB" id="A0A8J9VKA1"/>
<keyword evidence="6" id="KW-0349">Heme</keyword>
<dbReference type="OrthoDB" id="1372046at2759"/>
<evidence type="ECO:0000256" key="5">
    <source>
        <dbReference type="ARBA" id="ARBA00010617"/>
    </source>
</evidence>
<organism evidence="15 16">
    <name type="scientific">Brenthis ino</name>
    <name type="common">lesser marbled fritillary</name>
    <dbReference type="NCBI Taxonomy" id="405034"/>
    <lineage>
        <taxon>Eukaryota</taxon>
        <taxon>Metazoa</taxon>
        <taxon>Ecdysozoa</taxon>
        <taxon>Arthropoda</taxon>
        <taxon>Hexapoda</taxon>
        <taxon>Insecta</taxon>
        <taxon>Pterygota</taxon>
        <taxon>Neoptera</taxon>
        <taxon>Endopterygota</taxon>
        <taxon>Lepidoptera</taxon>
        <taxon>Glossata</taxon>
        <taxon>Ditrysia</taxon>
        <taxon>Papilionoidea</taxon>
        <taxon>Nymphalidae</taxon>
        <taxon>Heliconiinae</taxon>
        <taxon>Argynnini</taxon>
        <taxon>Brenthis</taxon>
    </lineage>
</organism>
<keyword evidence="14" id="KW-0732">Signal</keyword>
<evidence type="ECO:0000256" key="12">
    <source>
        <dbReference type="ARBA" id="ARBA00023033"/>
    </source>
</evidence>
<keyword evidence="11" id="KW-0408">Iron</keyword>
<dbReference type="GO" id="GO:0016705">
    <property type="term" value="F:oxidoreductase activity, acting on paired donors, with incorporation or reduction of molecular oxygen"/>
    <property type="evidence" value="ECO:0007669"/>
    <property type="project" value="InterPro"/>
</dbReference>
<evidence type="ECO:0000256" key="13">
    <source>
        <dbReference type="ARBA" id="ARBA00023136"/>
    </source>
</evidence>
<dbReference type="GO" id="GO:0005789">
    <property type="term" value="C:endoplasmic reticulum membrane"/>
    <property type="evidence" value="ECO:0007669"/>
    <property type="project" value="UniProtKB-SubCell"/>
</dbReference>
<keyword evidence="10" id="KW-0560">Oxidoreductase</keyword>
<dbReference type="SUPFAM" id="SSF48264">
    <property type="entry name" value="Cytochrome P450"/>
    <property type="match status" value="1"/>
</dbReference>
<protein>
    <recommendedName>
        <fullName evidence="17">Cytochrome P450</fullName>
    </recommendedName>
</protein>
<dbReference type="InterPro" id="IPR050196">
    <property type="entry name" value="Cytochrome_P450_Monoox"/>
</dbReference>
<feature type="chain" id="PRO_5035420593" description="Cytochrome P450" evidence="14">
    <location>
        <begin position="22"/>
        <end position="305"/>
    </location>
</feature>
<dbReference type="InterPro" id="IPR036396">
    <property type="entry name" value="Cyt_P450_sf"/>
</dbReference>
<name>A0A8J9VKA1_9NEOP</name>
<evidence type="ECO:0000256" key="7">
    <source>
        <dbReference type="ARBA" id="ARBA00022723"/>
    </source>
</evidence>
<keyword evidence="8" id="KW-0256">Endoplasmic reticulum</keyword>
<feature type="signal peptide" evidence="14">
    <location>
        <begin position="1"/>
        <end position="21"/>
    </location>
</feature>
<sequence length="305" mass="34876">MIILICAAFGLWAWCRRNGNTDEPPICPGSLPLIGHAHLLCGDSVQLWNTFKEFSNESFKAGGVMSLSIGPRTVYVISDPEDFLTVANTCLEKDSFYEFGKEWIGEGLVTGTVPIWKEHRKLLNPAFSQVVLDGFLDVFNKQARRLVKDLEKEVGKGPFDHFVYTRHNALETICLTALGVDFTDKTILNSQYVNAVEQMFNVLVDRFQKLWLHNHFIYSFKKEKADYLNKNNPKKVEKMQGLKFKPFMDLLLELAIEKGAFNDREIREHVDTMITVGHDTSASVLMYSMLLVGSYPHVQERIFEE</sequence>
<keyword evidence="9" id="KW-0492">Microsome</keyword>
<dbReference type="PANTHER" id="PTHR24291:SF189">
    <property type="entry name" value="CYTOCHROME P450 4C3-RELATED"/>
    <property type="match status" value="1"/>
</dbReference>
<reference evidence="15" key="1">
    <citation type="submission" date="2021-12" db="EMBL/GenBank/DDBJ databases">
        <authorList>
            <person name="Martin H S."/>
        </authorList>
    </citation>
    <scope>NUCLEOTIDE SEQUENCE</scope>
</reference>
<dbReference type="GO" id="GO:0020037">
    <property type="term" value="F:heme binding"/>
    <property type="evidence" value="ECO:0007669"/>
    <property type="project" value="InterPro"/>
</dbReference>
<dbReference type="PANTHER" id="PTHR24291">
    <property type="entry name" value="CYTOCHROME P450 FAMILY 4"/>
    <property type="match status" value="1"/>
</dbReference>
<keyword evidence="16" id="KW-1185">Reference proteome</keyword>
<dbReference type="Pfam" id="PF00067">
    <property type="entry name" value="p450"/>
    <property type="match status" value="1"/>
</dbReference>
<comment type="function">
    <text evidence="2">May be involved in the metabolism of insect hormones and in the breakdown of synthetic insecticides.</text>
</comment>
<dbReference type="InterPro" id="IPR001128">
    <property type="entry name" value="Cyt_P450"/>
</dbReference>
<dbReference type="EMBL" id="OV170222">
    <property type="protein sequence ID" value="CAH0721105.1"/>
    <property type="molecule type" value="Genomic_DNA"/>
</dbReference>
<evidence type="ECO:0000256" key="3">
    <source>
        <dbReference type="ARBA" id="ARBA00004174"/>
    </source>
</evidence>